<name>A0A4Q0M7J9_9SPHI</name>
<dbReference type="EMBL" id="RXOC01000010">
    <property type="protein sequence ID" value="RXF68696.1"/>
    <property type="molecule type" value="Genomic_DNA"/>
</dbReference>
<dbReference type="Proteomes" id="UP000290848">
    <property type="component" value="Unassembled WGS sequence"/>
</dbReference>
<proteinExistence type="predicted"/>
<protein>
    <submittedName>
        <fullName evidence="1">Uncharacterized protein</fullName>
    </submittedName>
</protein>
<reference evidence="1 2" key="1">
    <citation type="submission" date="2018-12" db="EMBL/GenBank/DDBJ databases">
        <title>The Draft Genome Sequence of the Soil Bacterium Pedobacter tournemirensis R1.</title>
        <authorList>
            <person name="He J."/>
        </authorList>
    </citation>
    <scope>NUCLEOTIDE SEQUENCE [LARGE SCALE GENOMIC DNA]</scope>
    <source>
        <strain evidence="1 2">R1</strain>
    </source>
</reference>
<evidence type="ECO:0000313" key="2">
    <source>
        <dbReference type="Proteomes" id="UP000290848"/>
    </source>
</evidence>
<dbReference type="AlphaFoldDB" id="A0A4Q0M7J9"/>
<accession>A0A4Q0M7J9</accession>
<dbReference type="RefSeq" id="WP_128770328.1">
    <property type="nucleotide sequence ID" value="NZ_RXOC01000010.1"/>
</dbReference>
<evidence type="ECO:0000313" key="1">
    <source>
        <dbReference type="EMBL" id="RXF68696.1"/>
    </source>
</evidence>
<gene>
    <name evidence="1" type="ORF">EKH83_15330</name>
</gene>
<sequence length="126" mass="14822">MFYRVAAILLIPLVIGVSFSRLFVYASFEINRDYIAAALCENKDKPWLHCEGKCYLTKKLRQVEEKEKSQERQQQKNLIHDAFLPQKFNVLFLTKLIRIIGIRNPAFILGKHYALIFQPPRFYSIS</sequence>
<organism evidence="1 2">
    <name type="scientific">Arcticibacter tournemirensis</name>
    <dbReference type="NCBI Taxonomy" id="699437"/>
    <lineage>
        <taxon>Bacteria</taxon>
        <taxon>Pseudomonadati</taxon>
        <taxon>Bacteroidota</taxon>
        <taxon>Sphingobacteriia</taxon>
        <taxon>Sphingobacteriales</taxon>
        <taxon>Sphingobacteriaceae</taxon>
        <taxon>Arcticibacter</taxon>
    </lineage>
</organism>
<comment type="caution">
    <text evidence="1">The sequence shown here is derived from an EMBL/GenBank/DDBJ whole genome shotgun (WGS) entry which is preliminary data.</text>
</comment>